<feature type="transmembrane region" description="Helical" evidence="6">
    <location>
        <begin position="538"/>
        <end position="557"/>
    </location>
</feature>
<evidence type="ECO:0000256" key="2">
    <source>
        <dbReference type="ARBA" id="ARBA00022475"/>
    </source>
</evidence>
<dbReference type="InterPro" id="IPR001279">
    <property type="entry name" value="Metallo-B-lactamas"/>
</dbReference>
<evidence type="ECO:0000256" key="5">
    <source>
        <dbReference type="ARBA" id="ARBA00023136"/>
    </source>
</evidence>
<feature type="transmembrane region" description="Helical" evidence="6">
    <location>
        <begin position="454"/>
        <end position="473"/>
    </location>
</feature>
<feature type="transmembrane region" description="Helical" evidence="6">
    <location>
        <begin position="509"/>
        <end position="526"/>
    </location>
</feature>
<dbReference type="NCBIfam" id="TIGR00360">
    <property type="entry name" value="ComEC_N-term"/>
    <property type="match status" value="1"/>
</dbReference>
<feature type="transmembrane region" description="Helical" evidence="6">
    <location>
        <begin position="312"/>
        <end position="335"/>
    </location>
</feature>
<feature type="transmembrane region" description="Helical" evidence="6">
    <location>
        <begin position="81"/>
        <end position="100"/>
    </location>
</feature>
<name>A0A2S0KMP3_9FIRM</name>
<keyword evidence="5 6" id="KW-0472">Membrane</keyword>
<dbReference type="InterPro" id="IPR035681">
    <property type="entry name" value="ComA-like_MBL"/>
</dbReference>
<proteinExistence type="predicted"/>
<feature type="transmembrane region" description="Helical" evidence="6">
    <location>
        <begin position="415"/>
        <end position="434"/>
    </location>
</feature>
<dbReference type="InterPro" id="IPR004477">
    <property type="entry name" value="ComEC_N"/>
</dbReference>
<feature type="domain" description="Metallo-beta-lactamase" evidence="7">
    <location>
        <begin position="571"/>
        <end position="765"/>
    </location>
</feature>
<feature type="transmembrane region" description="Helical" evidence="6">
    <location>
        <begin position="480"/>
        <end position="497"/>
    </location>
</feature>
<dbReference type="AlphaFoldDB" id="A0A2S0KMP3"/>
<reference evidence="9" key="1">
    <citation type="submission" date="2018-02" db="EMBL/GenBank/DDBJ databases">
        <authorList>
            <person name="Holder M.E."/>
            <person name="Ajami N.J."/>
            <person name="Petrosino J.F."/>
        </authorList>
    </citation>
    <scope>NUCLEOTIDE SEQUENCE [LARGE SCALE GENOMIC DNA]</scope>
    <source>
        <strain evidence="9">CCUG 47711</strain>
    </source>
</reference>
<dbReference type="SMART" id="SM00849">
    <property type="entry name" value="Lactamase_B"/>
    <property type="match status" value="1"/>
</dbReference>
<dbReference type="KEGG" id="fsa:C5Q98_03130"/>
<comment type="subcellular location">
    <subcellularLocation>
        <location evidence="1">Cell membrane</location>
        <topology evidence="1">Multi-pass membrane protein</topology>
    </subcellularLocation>
</comment>
<keyword evidence="9" id="KW-1185">Reference proteome</keyword>
<keyword evidence="2" id="KW-1003">Cell membrane</keyword>
<dbReference type="Gene3D" id="3.60.15.10">
    <property type="entry name" value="Ribonuclease Z/Hydroxyacylglutathione hydrolase-like"/>
    <property type="match status" value="1"/>
</dbReference>
<evidence type="ECO:0000256" key="1">
    <source>
        <dbReference type="ARBA" id="ARBA00004651"/>
    </source>
</evidence>
<feature type="transmembrane region" description="Helical" evidence="6">
    <location>
        <begin position="58"/>
        <end position="75"/>
    </location>
</feature>
<dbReference type="PANTHER" id="PTHR30619">
    <property type="entry name" value="DNA INTERNALIZATION/COMPETENCE PROTEIN COMEC/REC2"/>
    <property type="match status" value="1"/>
</dbReference>
<dbReference type="NCBIfam" id="TIGR00361">
    <property type="entry name" value="ComEC_Rec2"/>
    <property type="match status" value="1"/>
</dbReference>
<dbReference type="Pfam" id="PF03772">
    <property type="entry name" value="Competence"/>
    <property type="match status" value="1"/>
</dbReference>
<evidence type="ECO:0000313" key="8">
    <source>
        <dbReference type="EMBL" id="AVM42284.1"/>
    </source>
</evidence>
<dbReference type="Pfam" id="PF00753">
    <property type="entry name" value="Lactamase_B"/>
    <property type="match status" value="1"/>
</dbReference>
<dbReference type="InterPro" id="IPR004797">
    <property type="entry name" value="Competence_ComEC/Rec2"/>
</dbReference>
<dbReference type="CDD" id="cd07731">
    <property type="entry name" value="ComA-like_MBL-fold"/>
    <property type="match status" value="1"/>
</dbReference>
<protein>
    <submittedName>
        <fullName evidence="8">DNA internalization-related competence protein ComEC/Rec2</fullName>
    </submittedName>
</protein>
<dbReference type="PANTHER" id="PTHR30619:SF7">
    <property type="entry name" value="BETA-LACTAMASE DOMAIN PROTEIN"/>
    <property type="match status" value="1"/>
</dbReference>
<evidence type="ECO:0000256" key="4">
    <source>
        <dbReference type="ARBA" id="ARBA00022989"/>
    </source>
</evidence>
<feature type="transmembrane region" description="Helical" evidence="6">
    <location>
        <begin position="7"/>
        <end position="28"/>
    </location>
</feature>
<dbReference type="GO" id="GO:0005886">
    <property type="term" value="C:plasma membrane"/>
    <property type="evidence" value="ECO:0007669"/>
    <property type="project" value="UniProtKB-SubCell"/>
</dbReference>
<dbReference type="EMBL" id="CP027226">
    <property type="protein sequence ID" value="AVM42284.1"/>
    <property type="molecule type" value="Genomic_DNA"/>
</dbReference>
<accession>A0A2S0KMP3</accession>
<gene>
    <name evidence="8" type="ORF">C5Q98_03130</name>
</gene>
<dbReference type="GO" id="GO:0030420">
    <property type="term" value="P:establishment of competence for transformation"/>
    <property type="evidence" value="ECO:0007669"/>
    <property type="project" value="InterPro"/>
</dbReference>
<dbReference type="Proteomes" id="UP000237947">
    <property type="component" value="Chromosome"/>
</dbReference>
<evidence type="ECO:0000313" key="9">
    <source>
        <dbReference type="Proteomes" id="UP000237947"/>
    </source>
</evidence>
<organism evidence="8 9">
    <name type="scientific">Fastidiosipila sanguinis</name>
    <dbReference type="NCBI Taxonomy" id="236753"/>
    <lineage>
        <taxon>Bacteria</taxon>
        <taxon>Bacillati</taxon>
        <taxon>Bacillota</taxon>
        <taxon>Clostridia</taxon>
        <taxon>Eubacteriales</taxon>
        <taxon>Oscillospiraceae</taxon>
        <taxon>Fastidiosipila</taxon>
    </lineage>
</organism>
<evidence type="ECO:0000256" key="6">
    <source>
        <dbReference type="SAM" id="Phobius"/>
    </source>
</evidence>
<evidence type="ECO:0000259" key="7">
    <source>
        <dbReference type="SMART" id="SM00849"/>
    </source>
</evidence>
<keyword evidence="4 6" id="KW-1133">Transmembrane helix</keyword>
<dbReference type="InterPro" id="IPR036866">
    <property type="entry name" value="RibonucZ/Hydroxyglut_hydro"/>
</dbReference>
<keyword evidence="3 6" id="KW-0812">Transmembrane</keyword>
<sequence>MDSDYFYLKYITFFRFISVLNFICKKVINFVFELNSKFPSLFIVFNLMFIAELSLQNNYINFFYIGLIYLISFYLNKDSSLRFRIIIFALYSFVFIYIIFSKQTQFKLLRGLNDDVHLFKDYFQYEILVDRYELDLINNRIKGFGTIVSGKYRGLNIYFKLNTIRDIEAGTVLKVFAKANFINFETVPGAFDESRWLAQSGTYYSLEINPLLNWEVLEYKQGKYFLLRYVYKIRYFITNRLAEYSGIEAGGLNAAILYGDSAFLTKENKNIFSNLGLSHVLVASGSNVAIILNSGKSINSKFIKNYKARSRINMLILLFYLFISLGDTSITRAIIMKILELVNKNKNNKINPINFLCFSIILMAIFNPFSLLNLGLKLSFMACLAVYTFDPFLKFIKKSTKEKDENNLRKLAMKFLEYILFYIYIQMFLLILLWKPGYKISFIKIFSNVFFLPIFELILIWSCLFLSLIYLYIPATVIGFVLKFCFESLLLLFNYILKWEITMNLSSTLILFLGFSLGFNIVRKVLISRESAFYHNLINKYIYVVILVIILLFNAFIDYRKSGIYFVDVGQGDASVIRTSGKNILIDTGKENKFNNLNLLLNYIEIRSIDYVIITHFDSDHSGGIYKLLENYDVKNIILSAVIKDDKDVQVLQKFIKENSFNTKTSFVNADDKYRIKDLFIYFVGPSKNHNERNKDSLCFYTYLNSKTVFWTGDIDFEVEDELIKRNVLHSVELLHVSHHGSKYGSSEEFIKKLNPSKAVLSAGINNKYGHPTPEVIDRLKKYSTEVYRTDTMGTIFMPKDWNKDARKLCESKYLPINYDKIIISAKGG</sequence>
<evidence type="ECO:0000256" key="3">
    <source>
        <dbReference type="ARBA" id="ARBA00022692"/>
    </source>
</evidence>
<feature type="transmembrane region" description="Helical" evidence="6">
    <location>
        <begin position="355"/>
        <end position="372"/>
    </location>
</feature>
<dbReference type="SUPFAM" id="SSF56281">
    <property type="entry name" value="Metallo-hydrolase/oxidoreductase"/>
    <property type="match status" value="1"/>
</dbReference>
<dbReference type="InterPro" id="IPR052159">
    <property type="entry name" value="Competence_DNA_uptake"/>
</dbReference>